<accession>A0A369J5B9</accession>
<gene>
    <name evidence="1" type="ORF">Hypma_001768</name>
</gene>
<name>A0A369J5B9_HYPMA</name>
<evidence type="ECO:0000313" key="1">
    <source>
        <dbReference type="EMBL" id="RDB17239.1"/>
    </source>
</evidence>
<dbReference type="AlphaFoldDB" id="A0A369J5B9"/>
<reference evidence="1" key="1">
    <citation type="submission" date="2018-04" db="EMBL/GenBank/DDBJ databases">
        <title>Whole genome sequencing of Hypsizygus marmoreus.</title>
        <authorList>
            <person name="Choi I.-G."/>
            <person name="Min B."/>
            <person name="Kim J.-G."/>
            <person name="Kim S."/>
            <person name="Oh Y.-L."/>
            <person name="Kong W.-S."/>
            <person name="Park H."/>
            <person name="Jeong J."/>
            <person name="Song E.-S."/>
        </authorList>
    </citation>
    <scope>NUCLEOTIDE SEQUENCE [LARGE SCALE GENOMIC DNA]</scope>
    <source>
        <strain evidence="1">51987-8</strain>
    </source>
</reference>
<sequence>MIFPILDACKQTVEGITFRQILGYPTDFQVYKLSSPMISVQSRTCNISHSTLTCVETIVLCGSSWSSCSVTISAVTQRSGLYSPT</sequence>
<dbReference type="Proteomes" id="UP000076154">
    <property type="component" value="Unassembled WGS sequence"/>
</dbReference>
<organism evidence="1 2">
    <name type="scientific">Hypsizygus marmoreus</name>
    <name type="common">White beech mushroom</name>
    <name type="synonym">Agaricus marmoreus</name>
    <dbReference type="NCBI Taxonomy" id="39966"/>
    <lineage>
        <taxon>Eukaryota</taxon>
        <taxon>Fungi</taxon>
        <taxon>Dikarya</taxon>
        <taxon>Basidiomycota</taxon>
        <taxon>Agaricomycotina</taxon>
        <taxon>Agaricomycetes</taxon>
        <taxon>Agaricomycetidae</taxon>
        <taxon>Agaricales</taxon>
        <taxon>Tricholomatineae</taxon>
        <taxon>Lyophyllaceae</taxon>
        <taxon>Hypsizygus</taxon>
    </lineage>
</organism>
<dbReference type="EMBL" id="LUEZ02000113">
    <property type="protein sequence ID" value="RDB17239.1"/>
    <property type="molecule type" value="Genomic_DNA"/>
</dbReference>
<evidence type="ECO:0000313" key="2">
    <source>
        <dbReference type="Proteomes" id="UP000076154"/>
    </source>
</evidence>
<comment type="caution">
    <text evidence="1">The sequence shown here is derived from an EMBL/GenBank/DDBJ whole genome shotgun (WGS) entry which is preliminary data.</text>
</comment>
<keyword evidence="2" id="KW-1185">Reference proteome</keyword>
<dbReference type="InParanoid" id="A0A369J5B9"/>
<proteinExistence type="predicted"/>
<protein>
    <submittedName>
        <fullName evidence="1">Uncharacterized protein</fullName>
    </submittedName>
</protein>